<proteinExistence type="predicted"/>
<name>A0A835MQ06_9ROSI</name>
<accession>A0A835MQ06</accession>
<reference evidence="1 2" key="1">
    <citation type="submission" date="2020-10" db="EMBL/GenBank/DDBJ databases">
        <title>Plant Genome Project.</title>
        <authorList>
            <person name="Zhang R.-G."/>
        </authorList>
    </citation>
    <scope>NUCLEOTIDE SEQUENCE [LARGE SCALE GENOMIC DNA]</scope>
    <source>
        <strain evidence="1">FAFU-HL-1</strain>
        <tissue evidence="1">Leaf</tissue>
    </source>
</reference>
<dbReference type="EMBL" id="JADGMS010000014">
    <property type="protein sequence ID" value="KAF9669186.1"/>
    <property type="molecule type" value="Genomic_DNA"/>
</dbReference>
<protein>
    <submittedName>
        <fullName evidence="1">Uncharacterized protein</fullName>
    </submittedName>
</protein>
<comment type="caution">
    <text evidence="1">The sequence shown here is derived from an EMBL/GenBank/DDBJ whole genome shotgun (WGS) entry which is preliminary data.</text>
</comment>
<sequence>MLSSHSFIILHNIDNQDFRNNKVDPPHKDTYHIAYTKNDRLGNNLAPTVISCSHGSSAQEEITAIQPATRSDRLGNNLSPMVMSWNHDGNSAKTNSSHAICKSWMLNKISQR</sequence>
<evidence type="ECO:0000313" key="1">
    <source>
        <dbReference type="EMBL" id="KAF9669186.1"/>
    </source>
</evidence>
<organism evidence="1 2">
    <name type="scientific">Salix dunnii</name>
    <dbReference type="NCBI Taxonomy" id="1413687"/>
    <lineage>
        <taxon>Eukaryota</taxon>
        <taxon>Viridiplantae</taxon>
        <taxon>Streptophyta</taxon>
        <taxon>Embryophyta</taxon>
        <taxon>Tracheophyta</taxon>
        <taxon>Spermatophyta</taxon>
        <taxon>Magnoliopsida</taxon>
        <taxon>eudicotyledons</taxon>
        <taxon>Gunneridae</taxon>
        <taxon>Pentapetalae</taxon>
        <taxon>rosids</taxon>
        <taxon>fabids</taxon>
        <taxon>Malpighiales</taxon>
        <taxon>Salicaceae</taxon>
        <taxon>Saliceae</taxon>
        <taxon>Salix</taxon>
    </lineage>
</organism>
<dbReference type="AlphaFoldDB" id="A0A835MQ06"/>
<gene>
    <name evidence="1" type="ORF">SADUNF_Sadunf14G0081700</name>
</gene>
<keyword evidence="2" id="KW-1185">Reference proteome</keyword>
<evidence type="ECO:0000313" key="2">
    <source>
        <dbReference type="Proteomes" id="UP000657918"/>
    </source>
</evidence>
<dbReference type="Proteomes" id="UP000657918">
    <property type="component" value="Unassembled WGS sequence"/>
</dbReference>